<sequence length="149" mass="16545">MAPQGKGAETRAGALEAELSAHHDKSSHHIKDLAEEETSPPEPDPEHRFEATHHFDTKGIVLGSCVAQSKAIMQFYLPQDDEFLRGVLNSGLHLSLRSYLVRGALVEQERGVDSRRAAEARAPEAIEVETLRQELEESRRKAERLGEAL</sequence>
<accession>A0A5P1ET35</accession>
<evidence type="ECO:0000313" key="2">
    <source>
        <dbReference type="EMBL" id="ONK69208.1"/>
    </source>
</evidence>
<protein>
    <submittedName>
        <fullName evidence="2">Uncharacterized protein</fullName>
    </submittedName>
</protein>
<dbReference type="Proteomes" id="UP000243459">
    <property type="component" value="Chromosome 5"/>
</dbReference>
<reference evidence="3" key="1">
    <citation type="journal article" date="2017" name="Nat. Commun.">
        <title>The asparagus genome sheds light on the origin and evolution of a young Y chromosome.</title>
        <authorList>
            <person name="Harkess A."/>
            <person name="Zhou J."/>
            <person name="Xu C."/>
            <person name="Bowers J.E."/>
            <person name="Van der Hulst R."/>
            <person name="Ayyampalayam S."/>
            <person name="Mercati F."/>
            <person name="Riccardi P."/>
            <person name="McKain M.R."/>
            <person name="Kakrana A."/>
            <person name="Tang H."/>
            <person name="Ray J."/>
            <person name="Groenendijk J."/>
            <person name="Arikit S."/>
            <person name="Mathioni S.M."/>
            <person name="Nakano M."/>
            <person name="Shan H."/>
            <person name="Telgmann-Rauber A."/>
            <person name="Kanno A."/>
            <person name="Yue Z."/>
            <person name="Chen H."/>
            <person name="Li W."/>
            <person name="Chen Y."/>
            <person name="Xu X."/>
            <person name="Zhang Y."/>
            <person name="Luo S."/>
            <person name="Chen H."/>
            <person name="Gao J."/>
            <person name="Mao Z."/>
            <person name="Pires J.C."/>
            <person name="Luo M."/>
            <person name="Kudrna D."/>
            <person name="Wing R.A."/>
            <person name="Meyers B.C."/>
            <person name="Yi K."/>
            <person name="Kong H."/>
            <person name="Lavrijsen P."/>
            <person name="Sunseri F."/>
            <person name="Falavigna A."/>
            <person name="Ye Y."/>
            <person name="Leebens-Mack J.H."/>
            <person name="Chen G."/>
        </authorList>
    </citation>
    <scope>NUCLEOTIDE SEQUENCE [LARGE SCALE GENOMIC DNA]</scope>
    <source>
        <strain evidence="3">cv. DH0086</strain>
    </source>
</reference>
<gene>
    <name evidence="2" type="ORF">A4U43_C05F20470</name>
</gene>
<evidence type="ECO:0000313" key="3">
    <source>
        <dbReference type="Proteomes" id="UP000243459"/>
    </source>
</evidence>
<name>A0A5P1ET35_ASPOF</name>
<feature type="region of interest" description="Disordered" evidence="1">
    <location>
        <begin position="1"/>
        <end position="52"/>
    </location>
</feature>
<dbReference type="Gramene" id="ONK69208">
    <property type="protein sequence ID" value="ONK69208"/>
    <property type="gene ID" value="A4U43_C05F20470"/>
</dbReference>
<proteinExistence type="predicted"/>
<organism evidence="2 3">
    <name type="scientific">Asparagus officinalis</name>
    <name type="common">Garden asparagus</name>
    <dbReference type="NCBI Taxonomy" id="4686"/>
    <lineage>
        <taxon>Eukaryota</taxon>
        <taxon>Viridiplantae</taxon>
        <taxon>Streptophyta</taxon>
        <taxon>Embryophyta</taxon>
        <taxon>Tracheophyta</taxon>
        <taxon>Spermatophyta</taxon>
        <taxon>Magnoliopsida</taxon>
        <taxon>Liliopsida</taxon>
        <taxon>Asparagales</taxon>
        <taxon>Asparagaceae</taxon>
        <taxon>Asparagoideae</taxon>
        <taxon>Asparagus</taxon>
    </lineage>
</organism>
<dbReference type="EMBL" id="CM007385">
    <property type="protein sequence ID" value="ONK69208.1"/>
    <property type="molecule type" value="Genomic_DNA"/>
</dbReference>
<dbReference type="AlphaFoldDB" id="A0A5P1ET35"/>
<evidence type="ECO:0000256" key="1">
    <source>
        <dbReference type="SAM" id="MobiDB-lite"/>
    </source>
</evidence>
<keyword evidence="3" id="KW-1185">Reference proteome</keyword>
<feature type="compositionally biased region" description="Basic and acidic residues" evidence="1">
    <location>
        <begin position="19"/>
        <end position="33"/>
    </location>
</feature>